<evidence type="ECO:0000256" key="10">
    <source>
        <dbReference type="ARBA" id="ARBA00023002"/>
    </source>
</evidence>
<dbReference type="FunFam" id="2.40.110.10:FF:000010">
    <property type="entry name" value="Acyl-CoA dehydrogenase"/>
    <property type="match status" value="1"/>
</dbReference>
<keyword evidence="9" id="KW-0276">Fatty acid metabolism</keyword>
<comment type="similarity">
    <text evidence="3">Belongs to the acyl-CoA dehydrogenase family.</text>
</comment>
<keyword evidence="8" id="KW-0274">FAD</keyword>
<proteinExistence type="inferred from homology"/>
<dbReference type="InterPro" id="IPR036250">
    <property type="entry name" value="AcylCo_DH-like_C"/>
</dbReference>
<comment type="cofactor">
    <cofactor evidence="1">
        <name>FAD</name>
        <dbReference type="ChEBI" id="CHEBI:57692"/>
    </cofactor>
</comment>
<dbReference type="PANTHER" id="PTHR48083">
    <property type="entry name" value="MEDIUM-CHAIN SPECIFIC ACYL-COA DEHYDROGENASE, MITOCHONDRIAL-RELATED"/>
    <property type="match status" value="1"/>
</dbReference>
<dbReference type="EC" id="1.3.8.8" evidence="5"/>
<feature type="domain" description="Acyl-CoA dehydrogenase/oxidase C-terminal" evidence="14">
    <location>
        <begin position="336"/>
        <end position="482"/>
    </location>
</feature>
<dbReference type="GO" id="GO:0033539">
    <property type="term" value="P:fatty acid beta-oxidation using acyl-CoA dehydrogenase"/>
    <property type="evidence" value="ECO:0007669"/>
    <property type="project" value="InterPro"/>
</dbReference>
<evidence type="ECO:0000256" key="2">
    <source>
        <dbReference type="ARBA" id="ARBA00005005"/>
    </source>
</evidence>
<accession>A0A235CEU1</accession>
<feature type="domain" description="Acyl-CoA dehydrogenase C-terminal bacterial-type" evidence="17">
    <location>
        <begin position="490"/>
        <end position="774"/>
    </location>
</feature>
<dbReference type="NCBIfam" id="NF009586">
    <property type="entry name" value="PRK13026.1"/>
    <property type="match status" value="1"/>
</dbReference>
<sequence length="790" mass="86167">MKTLTWKAWCTRSSLIWLAAWKPATIDATREVEEVIMSLRKKWISTPAFKIFKKVLPPLSATEREAMEAGSVWWDGELFSGRPDWSMLLSYGPSSLSEREQSFLDNEVETLLAMLDDYKIVSEERELPGPVWDYLRQHGFFSLIIPESYGGRAFSAFANSTIVARIASRSTSASVTVMVPNSLGPGELLTHYGTDAQKERWLPGLADGTEIPCFALTGPEAGSDAGAIPDTGVVCMGEYQGEQVLGLRLNWDKRYITLAPRATVLGLAFKLYDPDGLLGDNTEPGITCALIPTSHPGVETGDRHLPMGLAFLNGTTRGKDVFIPIDWIIGGPDYAGRGWRMLVECLSAGRGISLPALGAASGHLATLSTSAYSVVRKQFGLSIGHFEGVQEALARIGGLTYQLEATRRLTTRALDLDQSPAIVTAISKYHMTEMARTVMNDAMDVHAGKAIQMGPKNYLAHNYMGMPIAITVEGANILTRNLMIFGQGAIRCHPYVLKEMETAANPDPQAGLAEFDRLLFRHMGFATGNALGALWQGLTGARFSGSPVSGETAVYFRQLGRMSRALALCADVSMLMLGGNLKRKEMLSARLGDVLSHLYLASATLKYFEDNGRPAEELPFVHYAVSRNLHLIGDALSGFLQNFPNRSVAFALKALIFPLGNRYRMPADHHVHAICRQLMTPGGVRDRLSALCYRPPAGEPGLGELEAAFEAMVAVSELDKKIARAQKDGIVPRKLGLADLLEQAQNAKVISSAEAQQLQEADQLRRRAIAVDSFAPGVLSRQQVKRENAA</sequence>
<evidence type="ECO:0000313" key="18">
    <source>
        <dbReference type="EMBL" id="OYD23063.1"/>
    </source>
</evidence>
<comment type="pathway">
    <text evidence="2">Lipid metabolism; fatty acid beta-oxidation.</text>
</comment>
<dbReference type="InterPro" id="IPR013786">
    <property type="entry name" value="AcylCoA_DH/ox_N"/>
</dbReference>
<dbReference type="Gene3D" id="2.40.110.10">
    <property type="entry name" value="Butyryl-CoA Dehydrogenase, subunit A, domain 2"/>
    <property type="match status" value="1"/>
</dbReference>
<dbReference type="OrthoDB" id="9802447at2"/>
<dbReference type="Pfam" id="PF00441">
    <property type="entry name" value="Acyl-CoA_dh_1"/>
    <property type="match status" value="1"/>
</dbReference>
<dbReference type="FunFam" id="1.10.540.10:FF:000004">
    <property type="entry name" value="Acyl-CoA dehydrogenase"/>
    <property type="match status" value="1"/>
</dbReference>
<dbReference type="GO" id="GO:0050660">
    <property type="term" value="F:flavin adenine dinucleotide binding"/>
    <property type="evidence" value="ECO:0007669"/>
    <property type="project" value="InterPro"/>
</dbReference>
<dbReference type="FunFam" id="1.20.140.10:FF:000009">
    <property type="entry name" value="Acyl-CoA dehydrogenase"/>
    <property type="match status" value="1"/>
</dbReference>
<dbReference type="GO" id="GO:0070991">
    <property type="term" value="F:medium-chain fatty acyl-CoA dehydrogenase activity"/>
    <property type="evidence" value="ECO:0007669"/>
    <property type="project" value="UniProtKB-EC"/>
</dbReference>
<evidence type="ECO:0000256" key="9">
    <source>
        <dbReference type="ARBA" id="ARBA00022832"/>
    </source>
</evidence>
<comment type="catalytic activity">
    <reaction evidence="13">
        <text>a long-chain 2,3-saturated fatty acyl-CoA + oxidized [electron-transfer flavoprotein] + H(+) = a long-chain (2E)-enoyl-CoA + reduced [electron-transfer flavoprotein]</text>
        <dbReference type="Rhea" id="RHEA:17721"/>
        <dbReference type="Rhea" id="RHEA-COMP:10685"/>
        <dbReference type="Rhea" id="RHEA-COMP:10686"/>
        <dbReference type="ChEBI" id="CHEBI:15378"/>
        <dbReference type="ChEBI" id="CHEBI:57692"/>
        <dbReference type="ChEBI" id="CHEBI:58307"/>
        <dbReference type="ChEBI" id="CHEBI:83721"/>
        <dbReference type="ChEBI" id="CHEBI:83727"/>
        <dbReference type="EC" id="1.3.8.8"/>
    </reaction>
</comment>
<keyword evidence="11" id="KW-0443">Lipid metabolism</keyword>
<dbReference type="InterPro" id="IPR009100">
    <property type="entry name" value="AcylCoA_DH/oxidase_NM_dom_sf"/>
</dbReference>
<dbReference type="InterPro" id="IPR015396">
    <property type="entry name" value="FadE_C"/>
</dbReference>
<keyword evidence="7" id="KW-0285">Flavoprotein</keyword>
<evidence type="ECO:0000256" key="8">
    <source>
        <dbReference type="ARBA" id="ARBA00022827"/>
    </source>
</evidence>
<feature type="domain" description="Acyl-CoA dehydrogenase/oxidase N-terminal" evidence="16">
    <location>
        <begin position="101"/>
        <end position="208"/>
    </location>
</feature>
<gene>
    <name evidence="18" type="ORF">B6S09_13430</name>
</gene>
<dbReference type="Pfam" id="PF02770">
    <property type="entry name" value="Acyl-CoA_dh_M"/>
    <property type="match status" value="1"/>
</dbReference>
<dbReference type="UniPathway" id="UPA00659"/>
<dbReference type="EMBL" id="NQJF01000011">
    <property type="protein sequence ID" value="OYD23063.1"/>
    <property type="molecule type" value="Genomic_DNA"/>
</dbReference>
<evidence type="ECO:0000256" key="13">
    <source>
        <dbReference type="ARBA" id="ARBA00049247"/>
    </source>
</evidence>
<reference evidence="18 19" key="1">
    <citation type="submission" date="2017-08" db="EMBL/GenBank/DDBJ databases">
        <title>Draft Genome Sequence of the Marine Bacterium Oceanimonas baumannii ATCC 700832.</title>
        <authorList>
            <person name="Mcclelland W.D."/>
            <person name="Brennan M.A."/>
            <person name="Trachtenberg A.M."/>
            <person name="Maclea K.S."/>
        </authorList>
    </citation>
    <scope>NUCLEOTIDE SEQUENCE [LARGE SCALE GENOMIC DNA]</scope>
    <source>
        <strain evidence="18 19">ATCC 700832</strain>
    </source>
</reference>
<evidence type="ECO:0000259" key="15">
    <source>
        <dbReference type="Pfam" id="PF02770"/>
    </source>
</evidence>
<dbReference type="PANTHER" id="PTHR48083:SF33">
    <property type="entry name" value="ACYL-COENZYME A DEHYDROGENASE"/>
    <property type="match status" value="1"/>
</dbReference>
<dbReference type="InterPro" id="IPR006091">
    <property type="entry name" value="Acyl-CoA_Oxase/DH_mid-dom"/>
</dbReference>
<name>A0A235CEU1_9GAMM</name>
<dbReference type="SUPFAM" id="SSF56645">
    <property type="entry name" value="Acyl-CoA dehydrogenase NM domain-like"/>
    <property type="match status" value="1"/>
</dbReference>
<evidence type="ECO:0000256" key="12">
    <source>
        <dbReference type="ARBA" id="ARBA00047882"/>
    </source>
</evidence>
<dbReference type="InterPro" id="IPR037069">
    <property type="entry name" value="AcylCoA_DH/ox_N_sf"/>
</dbReference>
<evidence type="ECO:0000256" key="1">
    <source>
        <dbReference type="ARBA" id="ARBA00001974"/>
    </source>
</evidence>
<dbReference type="NCBIfam" id="NF007000">
    <property type="entry name" value="PRK09463.1"/>
    <property type="match status" value="1"/>
</dbReference>
<dbReference type="InterPro" id="IPR046373">
    <property type="entry name" value="Acyl-CoA_Oxase/DH_mid-dom_sf"/>
</dbReference>
<dbReference type="InterPro" id="IPR050741">
    <property type="entry name" value="Acyl-CoA_dehydrogenase"/>
</dbReference>
<dbReference type="SUPFAM" id="SSF47203">
    <property type="entry name" value="Acyl-CoA dehydrogenase C-terminal domain-like"/>
    <property type="match status" value="1"/>
</dbReference>
<evidence type="ECO:0000256" key="11">
    <source>
        <dbReference type="ARBA" id="ARBA00023098"/>
    </source>
</evidence>
<dbReference type="GO" id="GO:0005737">
    <property type="term" value="C:cytoplasm"/>
    <property type="evidence" value="ECO:0007669"/>
    <property type="project" value="TreeGrafter"/>
</dbReference>
<comment type="catalytic activity">
    <reaction evidence="12">
        <text>a medium-chain 2,3-saturated fatty acyl-CoA + oxidized [electron-transfer flavoprotein] + H(+) = a medium-chain (2E)-enoyl-CoA + reduced [electron-transfer flavoprotein]</text>
        <dbReference type="Rhea" id="RHEA:14477"/>
        <dbReference type="Rhea" id="RHEA-COMP:10685"/>
        <dbReference type="Rhea" id="RHEA-COMP:10686"/>
        <dbReference type="ChEBI" id="CHEBI:15378"/>
        <dbReference type="ChEBI" id="CHEBI:57692"/>
        <dbReference type="ChEBI" id="CHEBI:58307"/>
        <dbReference type="ChEBI" id="CHEBI:83723"/>
        <dbReference type="ChEBI" id="CHEBI:83726"/>
        <dbReference type="EC" id="1.3.8.7"/>
    </reaction>
</comment>
<evidence type="ECO:0000256" key="7">
    <source>
        <dbReference type="ARBA" id="ARBA00022630"/>
    </source>
</evidence>
<dbReference type="Gene3D" id="1.20.140.10">
    <property type="entry name" value="Butyryl-CoA Dehydrogenase, subunit A, domain 3"/>
    <property type="match status" value="1"/>
</dbReference>
<evidence type="ECO:0000256" key="6">
    <source>
        <dbReference type="ARBA" id="ARBA00020144"/>
    </source>
</evidence>
<evidence type="ECO:0000313" key="19">
    <source>
        <dbReference type="Proteomes" id="UP000243640"/>
    </source>
</evidence>
<dbReference type="EC" id="1.3.8.7" evidence="4"/>
<evidence type="ECO:0000259" key="17">
    <source>
        <dbReference type="Pfam" id="PF09317"/>
    </source>
</evidence>
<evidence type="ECO:0000256" key="5">
    <source>
        <dbReference type="ARBA" id="ARBA00012040"/>
    </source>
</evidence>
<dbReference type="Pfam" id="PF09317">
    <property type="entry name" value="ACDH_C"/>
    <property type="match status" value="1"/>
</dbReference>
<comment type="caution">
    <text evidence="18">The sequence shown here is derived from an EMBL/GenBank/DDBJ whole genome shotgun (WGS) entry which is preliminary data.</text>
</comment>
<dbReference type="Proteomes" id="UP000243640">
    <property type="component" value="Unassembled WGS sequence"/>
</dbReference>
<feature type="domain" description="Acyl-CoA oxidase/dehydrogenase middle" evidence="15">
    <location>
        <begin position="213"/>
        <end position="313"/>
    </location>
</feature>
<organism evidence="18 19">
    <name type="scientific">Oceanimonas baumannii</name>
    <dbReference type="NCBI Taxonomy" id="129578"/>
    <lineage>
        <taxon>Bacteria</taxon>
        <taxon>Pseudomonadati</taxon>
        <taxon>Pseudomonadota</taxon>
        <taxon>Gammaproteobacteria</taxon>
        <taxon>Aeromonadales</taxon>
        <taxon>Aeromonadaceae</taxon>
        <taxon>Oceanimonas</taxon>
    </lineage>
</organism>
<evidence type="ECO:0000259" key="16">
    <source>
        <dbReference type="Pfam" id="PF02771"/>
    </source>
</evidence>
<evidence type="ECO:0000256" key="4">
    <source>
        <dbReference type="ARBA" id="ARBA00012033"/>
    </source>
</evidence>
<evidence type="ECO:0000256" key="3">
    <source>
        <dbReference type="ARBA" id="ARBA00009347"/>
    </source>
</evidence>
<dbReference type="InterPro" id="IPR009075">
    <property type="entry name" value="AcylCo_DH/oxidase_C"/>
</dbReference>
<dbReference type="GO" id="GO:0004466">
    <property type="term" value="F:long-chain fatty acyl-CoA dehydrogenase activity"/>
    <property type="evidence" value="ECO:0007669"/>
    <property type="project" value="UniProtKB-EC"/>
</dbReference>
<keyword evidence="10" id="KW-0560">Oxidoreductase</keyword>
<protein>
    <recommendedName>
        <fullName evidence="6">Acyl-coenzyme A dehydrogenase</fullName>
        <ecNumber evidence="4">1.3.8.7</ecNumber>
        <ecNumber evidence="5">1.3.8.8</ecNumber>
    </recommendedName>
</protein>
<dbReference type="AlphaFoldDB" id="A0A235CEU1"/>
<evidence type="ECO:0000259" key="14">
    <source>
        <dbReference type="Pfam" id="PF00441"/>
    </source>
</evidence>
<dbReference type="Gene3D" id="1.10.540.10">
    <property type="entry name" value="Acyl-CoA dehydrogenase/oxidase, N-terminal domain"/>
    <property type="match status" value="1"/>
</dbReference>
<dbReference type="Pfam" id="PF02771">
    <property type="entry name" value="Acyl-CoA_dh_N"/>
    <property type="match status" value="1"/>
</dbReference>